<dbReference type="Pfam" id="PF00975">
    <property type="entry name" value="Thioesterase"/>
    <property type="match status" value="1"/>
</dbReference>
<evidence type="ECO:0000259" key="2">
    <source>
        <dbReference type="Pfam" id="PF00975"/>
    </source>
</evidence>
<keyword evidence="4" id="KW-1185">Reference proteome</keyword>
<dbReference type="InterPro" id="IPR012223">
    <property type="entry name" value="TEII"/>
</dbReference>
<sequence>MAWMECVRAVPGAAFRVVCFPHAGGTAAFFRHWASPGGRFEVYAVRYPGRAERAAEPCATEVRGLAAGVAPAVAALADRPVALFGHSMGAWAAFETALLLERDGVSLSHLFVSGASAPPARPAPAGLETASPDELAATLVRLGGTDPALLEDPGLLDRYFPYIRADLLMASRYAADPADRVGCPVTGVLGDADPVTGPGQAAGWSHRTTGGFRQLTFSGGHFYLADDPPLALVDAELAASPLTPL</sequence>
<evidence type="ECO:0000313" key="3">
    <source>
        <dbReference type="EMBL" id="UZK58063.1"/>
    </source>
</evidence>
<dbReference type="PANTHER" id="PTHR11487:SF0">
    <property type="entry name" value="S-ACYL FATTY ACID SYNTHASE THIOESTERASE, MEDIUM CHAIN"/>
    <property type="match status" value="1"/>
</dbReference>
<proteinExistence type="inferred from homology"/>
<dbReference type="Proteomes" id="UP001164963">
    <property type="component" value="Chromosome"/>
</dbReference>
<dbReference type="InterPro" id="IPR001031">
    <property type="entry name" value="Thioesterase"/>
</dbReference>
<accession>A0ABY6Q0V7</accession>
<dbReference type="InterPro" id="IPR029058">
    <property type="entry name" value="AB_hydrolase_fold"/>
</dbReference>
<gene>
    <name evidence="3" type="ORF">NEH16_31850</name>
</gene>
<dbReference type="GO" id="GO:0016787">
    <property type="term" value="F:hydrolase activity"/>
    <property type="evidence" value="ECO:0007669"/>
    <property type="project" value="UniProtKB-KW"/>
</dbReference>
<comment type="similarity">
    <text evidence="1">Belongs to the thioesterase family.</text>
</comment>
<evidence type="ECO:0000313" key="4">
    <source>
        <dbReference type="Proteomes" id="UP001164963"/>
    </source>
</evidence>
<reference evidence="3" key="1">
    <citation type="journal article" date="2022" name="Front. Microbiol.">
        <title>Mirubactin C rescues the lethal effect of cell wall biosynthesis mutations in Bacillus subtilis.</title>
        <authorList>
            <person name="Kepplinger B."/>
            <person name="Wen X."/>
            <person name="Tyler A.R."/>
            <person name="Kim B.Y."/>
            <person name="Brown J."/>
            <person name="Banks P."/>
            <person name="Dashti Y."/>
            <person name="Mackenzie E.S."/>
            <person name="Wills C."/>
            <person name="Kawai Y."/>
            <person name="Waldron K.J."/>
            <person name="Allenby N.E.E."/>
            <person name="Wu L.J."/>
            <person name="Hall M.J."/>
            <person name="Errington J."/>
        </authorList>
    </citation>
    <scope>NUCLEOTIDE SEQUENCE</scope>
    <source>
        <strain evidence="3">MDA8-470</strain>
    </source>
</reference>
<name>A0ABY6Q0V7_9ACTN</name>
<dbReference type="RefSeq" id="WP_265546591.1">
    <property type="nucleotide sequence ID" value="NZ_CP098740.1"/>
</dbReference>
<keyword evidence="3" id="KW-0378">Hydrolase</keyword>
<protein>
    <submittedName>
        <fullName evidence="3">Alpha/beta fold hydrolase</fullName>
    </submittedName>
</protein>
<dbReference type="EMBL" id="CP098740">
    <property type="protein sequence ID" value="UZK58063.1"/>
    <property type="molecule type" value="Genomic_DNA"/>
</dbReference>
<dbReference type="PANTHER" id="PTHR11487">
    <property type="entry name" value="THIOESTERASE"/>
    <property type="match status" value="1"/>
</dbReference>
<organism evidence="3 4">
    <name type="scientific">Streptomyces drozdowiczii</name>
    <dbReference type="NCBI Taxonomy" id="202862"/>
    <lineage>
        <taxon>Bacteria</taxon>
        <taxon>Bacillati</taxon>
        <taxon>Actinomycetota</taxon>
        <taxon>Actinomycetes</taxon>
        <taxon>Kitasatosporales</taxon>
        <taxon>Streptomycetaceae</taxon>
        <taxon>Streptomyces</taxon>
    </lineage>
</organism>
<dbReference type="Gene3D" id="3.40.50.1820">
    <property type="entry name" value="alpha/beta hydrolase"/>
    <property type="match status" value="1"/>
</dbReference>
<dbReference type="SUPFAM" id="SSF53474">
    <property type="entry name" value="alpha/beta-Hydrolases"/>
    <property type="match status" value="1"/>
</dbReference>
<evidence type="ECO:0000256" key="1">
    <source>
        <dbReference type="ARBA" id="ARBA00007169"/>
    </source>
</evidence>
<feature type="domain" description="Thioesterase" evidence="2">
    <location>
        <begin position="16"/>
        <end position="226"/>
    </location>
</feature>